<dbReference type="SUPFAM" id="SSF51395">
    <property type="entry name" value="FMN-linked oxidoreductases"/>
    <property type="match status" value="1"/>
</dbReference>
<dbReference type="PIRSF" id="PIRSF006429">
    <property type="entry name" value="GOGAT_lg_2"/>
    <property type="match status" value="1"/>
</dbReference>
<dbReference type="PANTHER" id="PTHR43819:SF1">
    <property type="entry name" value="ARCHAEAL-TYPE GLUTAMATE SYNTHASE [NADPH]"/>
    <property type="match status" value="1"/>
</dbReference>
<dbReference type="InterPro" id="IPR020075">
    <property type="entry name" value="Uncharacterised_AF2234"/>
</dbReference>
<dbReference type="Pfam" id="PF10967">
    <property type="entry name" value="DUF2769"/>
    <property type="match status" value="1"/>
</dbReference>
<protein>
    <recommendedName>
        <fullName evidence="3">Archaeal glutamate synthase [NADPH]</fullName>
        <ecNumber evidence="3">1.4.1.13</ecNumber>
    </recommendedName>
</protein>
<comment type="cofactor">
    <cofactor evidence="3">
        <name>FMN</name>
        <dbReference type="ChEBI" id="CHEBI:58210"/>
    </cofactor>
</comment>
<keyword evidence="3" id="KW-0521">NADP</keyword>
<comment type="catalytic activity">
    <reaction evidence="3">
        <text>2 L-glutamate + NADP(+) = L-glutamine + 2-oxoglutarate + NADPH + H(+)</text>
        <dbReference type="Rhea" id="RHEA:15501"/>
        <dbReference type="ChEBI" id="CHEBI:15378"/>
        <dbReference type="ChEBI" id="CHEBI:16810"/>
        <dbReference type="ChEBI" id="CHEBI:29985"/>
        <dbReference type="ChEBI" id="CHEBI:57783"/>
        <dbReference type="ChEBI" id="CHEBI:58349"/>
        <dbReference type="ChEBI" id="CHEBI:58359"/>
        <dbReference type="EC" id="1.4.1.13"/>
    </reaction>
</comment>
<evidence type="ECO:0000256" key="1">
    <source>
        <dbReference type="ARBA" id="ARBA00009716"/>
    </source>
</evidence>
<dbReference type="PANTHER" id="PTHR43819">
    <property type="entry name" value="ARCHAEAL-TYPE GLUTAMATE SYNTHASE [NADPH]"/>
    <property type="match status" value="1"/>
</dbReference>
<dbReference type="Proteomes" id="UP000249782">
    <property type="component" value="Unassembled WGS sequence"/>
</dbReference>
<keyword evidence="3" id="KW-0028">Amino-acid biosynthesis</keyword>
<dbReference type="GO" id="GO:0006537">
    <property type="term" value="P:glutamate biosynthetic process"/>
    <property type="evidence" value="ECO:0007669"/>
    <property type="project" value="UniProtKB-KW"/>
</dbReference>
<comment type="caution">
    <text evidence="5">The sequence shown here is derived from an EMBL/GenBank/DDBJ whole genome shotgun (WGS) entry which is preliminary data.</text>
</comment>
<evidence type="ECO:0000256" key="3">
    <source>
        <dbReference type="PIRNR" id="PIRNR006429"/>
    </source>
</evidence>
<dbReference type="EMBL" id="QLOE01000004">
    <property type="protein sequence ID" value="RAO79169.1"/>
    <property type="molecule type" value="Genomic_DNA"/>
</dbReference>
<dbReference type="InterPro" id="IPR013785">
    <property type="entry name" value="Aldolase_TIM"/>
</dbReference>
<keyword evidence="3" id="KW-0285">Flavoprotein</keyword>
<dbReference type="PIRSF" id="PIRSF500061">
    <property type="entry name" value="GOGAT_lg2_archl"/>
    <property type="match status" value="1"/>
</dbReference>
<evidence type="ECO:0000259" key="4">
    <source>
        <dbReference type="Pfam" id="PF01645"/>
    </source>
</evidence>
<dbReference type="InterPro" id="IPR043578">
    <property type="entry name" value="GltB_archl_type"/>
</dbReference>
<evidence type="ECO:0000313" key="5">
    <source>
        <dbReference type="EMBL" id="RAO79169.1"/>
    </source>
</evidence>
<name>A0A328PAA6_9EURY</name>
<dbReference type="GO" id="GO:0004355">
    <property type="term" value="F:glutamate synthase (NADPH) activity"/>
    <property type="evidence" value="ECO:0007669"/>
    <property type="project" value="UniProtKB-EC"/>
</dbReference>
<proteinExistence type="inferred from homology"/>
<dbReference type="Pfam" id="PF01645">
    <property type="entry name" value="Glu_synthase"/>
    <property type="match status" value="1"/>
</dbReference>
<sequence length="485" mass="52790">MKLSNKDCLCPKCPSYPFHGESLYCLEGNSRFEVHERGCLCSSCPVYYEKKLEGLYFCNKDLIGDERIFMRRRKKGEDPGDYEKIIQIKIMSKGKNVIGSMGSPKKPPYTFDDINFIPAQIHRMPLNGDAKVNTKVTIGPKAKKPLKVNSPIIISGMSYGAISEKAKKAIALAAKKLGIAYNSGEGGVLQYELKVASSQLILQYSTGRFGLNEDIIKKAAAIEIRFGQGAYPGKGSYLPPEKISSDVARIRGIKKGEGAYSPARHPDIKNVKELGEKIEWLREINPSAPIGAKIGCGDIEKDIRLLIDCGVDFISIDGFGGGTSTAFTHIRDNVGFPLISALPRAAQIIKEEEKRGEVSLIAGGGIRTSADMAKCLALGADAIYIGTAALIALNCEQHRLCHTGMCPTGITTHDPHLMKQFDLEKATKRLENFIKVATGEIADFARVTGKDDIRLLDDSDIFSFKKGLAELAGIKWLDGSIPGGS</sequence>
<keyword evidence="3" id="KW-0288">FMN</keyword>
<evidence type="ECO:0000256" key="2">
    <source>
        <dbReference type="ARBA" id="ARBA00023002"/>
    </source>
</evidence>
<feature type="domain" description="Glutamate synthase" evidence="4">
    <location>
        <begin position="110"/>
        <end position="449"/>
    </location>
</feature>
<gene>
    <name evidence="5" type="ORF">DPC56_04400</name>
</gene>
<dbReference type="SMART" id="SM01240">
    <property type="entry name" value="IMPDH"/>
    <property type="match status" value="1"/>
</dbReference>
<dbReference type="InterPro" id="IPR002932">
    <property type="entry name" value="Glu_synthdom"/>
</dbReference>
<organism evidence="5 6">
    <name type="scientific">Methanothermobacter tenebrarum</name>
    <dbReference type="NCBI Taxonomy" id="680118"/>
    <lineage>
        <taxon>Archaea</taxon>
        <taxon>Methanobacteriati</taxon>
        <taxon>Methanobacteriota</taxon>
        <taxon>Methanomada group</taxon>
        <taxon>Methanobacteria</taxon>
        <taxon>Methanobacteriales</taxon>
        <taxon>Methanobacteriaceae</taxon>
        <taxon>Methanothermobacter</taxon>
    </lineage>
</organism>
<keyword evidence="2 3" id="KW-0560">Oxidoreductase</keyword>
<reference evidence="5 6" key="1">
    <citation type="submission" date="2018-06" db="EMBL/GenBank/DDBJ databases">
        <title>Draft genome sequence of hyperthermophilic methanogen Methanothermobacter tenebrarum sp. MCM-B 1447.</title>
        <authorList>
            <person name="Pore S.D."/>
            <person name="Dagar S."/>
            <person name="Dhakephalkar P.K."/>
        </authorList>
    </citation>
    <scope>NUCLEOTIDE SEQUENCE [LARGE SCALE GENOMIC DNA]</scope>
    <source>
        <strain evidence="5 6">MCM B 1447</strain>
    </source>
</reference>
<keyword evidence="6" id="KW-1185">Reference proteome</keyword>
<dbReference type="CDD" id="cd02808">
    <property type="entry name" value="GltS_FMN"/>
    <property type="match status" value="1"/>
</dbReference>
<dbReference type="Gene3D" id="3.20.20.70">
    <property type="entry name" value="Aldolase class I"/>
    <property type="match status" value="1"/>
</dbReference>
<dbReference type="RefSeq" id="WP_112093856.1">
    <property type="nucleotide sequence ID" value="NZ_QLOE01000004.1"/>
</dbReference>
<accession>A0A328PAA6</accession>
<dbReference type="OrthoDB" id="2837at2157"/>
<dbReference type="AlphaFoldDB" id="A0A328PAA6"/>
<keyword evidence="3" id="KW-0314">Glutamate biosynthesis</keyword>
<comment type="similarity">
    <text evidence="1 3">Belongs to the glutamate synthase family.</text>
</comment>
<dbReference type="EC" id="1.4.1.13" evidence="3"/>
<evidence type="ECO:0000313" key="6">
    <source>
        <dbReference type="Proteomes" id="UP000249782"/>
    </source>
</evidence>
<dbReference type="InterPro" id="IPR024188">
    <property type="entry name" value="GltB"/>
</dbReference>